<dbReference type="RefSeq" id="WP_117625528.1">
    <property type="nucleotide sequence ID" value="NZ_CAUFHZ010000006.1"/>
</dbReference>
<sequence>MKENVNRFLEKAAADQTLAEKLAALQEQYFAQLVTLAKEYGFELTPEDFAESVSPMGDDELEAVSGGWRSYSQIFI</sequence>
<organism evidence="2 3">
    <name type="scientific">Enterocloster bolteae</name>
    <dbReference type="NCBI Taxonomy" id="208479"/>
    <lineage>
        <taxon>Bacteria</taxon>
        <taxon>Bacillati</taxon>
        <taxon>Bacillota</taxon>
        <taxon>Clostridia</taxon>
        <taxon>Lachnospirales</taxon>
        <taxon>Lachnospiraceae</taxon>
        <taxon>Enterocloster</taxon>
    </lineage>
</organism>
<dbReference type="EMBL" id="QSHZ01000009">
    <property type="protein sequence ID" value="RHC56326.1"/>
    <property type="molecule type" value="Genomic_DNA"/>
</dbReference>
<reference evidence="2 3" key="1">
    <citation type="submission" date="2018-08" db="EMBL/GenBank/DDBJ databases">
        <title>A genome reference for cultivated species of the human gut microbiota.</title>
        <authorList>
            <person name="Zou Y."/>
            <person name="Xue W."/>
            <person name="Luo G."/>
        </authorList>
    </citation>
    <scope>NUCLEOTIDE SEQUENCE [LARGE SCALE GENOMIC DNA]</scope>
    <source>
        <strain evidence="2 3">AM35-14</strain>
    </source>
</reference>
<dbReference type="InterPro" id="IPR012903">
    <property type="entry name" value="Nif11"/>
</dbReference>
<evidence type="ECO:0000313" key="3">
    <source>
        <dbReference type="Proteomes" id="UP000283975"/>
    </source>
</evidence>
<comment type="caution">
    <text evidence="2">The sequence shown here is derived from an EMBL/GenBank/DDBJ whole genome shotgun (WGS) entry which is preliminary data.</text>
</comment>
<evidence type="ECO:0000313" key="2">
    <source>
        <dbReference type="EMBL" id="RHC56326.1"/>
    </source>
</evidence>
<evidence type="ECO:0000259" key="1">
    <source>
        <dbReference type="Pfam" id="PF07862"/>
    </source>
</evidence>
<dbReference type="Pfam" id="PF07862">
    <property type="entry name" value="Nif11"/>
    <property type="match status" value="1"/>
</dbReference>
<feature type="domain" description="Nif11" evidence="1">
    <location>
        <begin position="2"/>
        <end position="49"/>
    </location>
</feature>
<gene>
    <name evidence="2" type="ORF">DW839_10275</name>
</gene>
<proteinExistence type="predicted"/>
<dbReference type="NCBIfam" id="TIGR03798">
    <property type="entry name" value="leader_Nif11"/>
    <property type="match status" value="1"/>
</dbReference>
<dbReference type="AlphaFoldDB" id="A0A414AWN4"/>
<dbReference type="InterPro" id="IPR022516">
    <property type="entry name" value="CHP03798_Ocin"/>
</dbReference>
<dbReference type="Proteomes" id="UP000283975">
    <property type="component" value="Unassembled WGS sequence"/>
</dbReference>
<name>A0A414AWN4_9FIRM</name>
<protein>
    <submittedName>
        <fullName evidence="2">Nif11-like leader peptide family natural product</fullName>
    </submittedName>
</protein>
<accession>A0A414AWN4</accession>